<name>A0A1Z5HVC6_9FIRM</name>
<reference evidence="2" key="1">
    <citation type="journal article" date="2017" name="Appl. Environ. Microbiol.">
        <title>Genomic analysis of Calderihabitans maritimus KKC1, a thermophilic hydrogenogenic carboxydotrophic bacterium isolated from marine sediment.</title>
        <authorList>
            <person name="Omae K."/>
            <person name="Yoneda Y."/>
            <person name="Fukuyama Y."/>
            <person name="Yoshida T."/>
            <person name="Sako Y."/>
        </authorList>
    </citation>
    <scope>NUCLEOTIDE SEQUENCE [LARGE SCALE GENOMIC DNA]</scope>
    <source>
        <strain evidence="2">KKC1</strain>
    </source>
</reference>
<organism evidence="1 2">
    <name type="scientific">Calderihabitans maritimus</name>
    <dbReference type="NCBI Taxonomy" id="1246530"/>
    <lineage>
        <taxon>Bacteria</taxon>
        <taxon>Bacillati</taxon>
        <taxon>Bacillota</taxon>
        <taxon>Clostridia</taxon>
        <taxon>Neomoorellales</taxon>
        <taxon>Calderihabitantaceae</taxon>
        <taxon>Calderihabitans</taxon>
    </lineage>
</organism>
<comment type="caution">
    <text evidence="1">The sequence shown here is derived from an EMBL/GenBank/DDBJ whole genome shotgun (WGS) entry which is preliminary data.</text>
</comment>
<proteinExistence type="predicted"/>
<accession>A0A1Z5HVC6</accession>
<gene>
    <name evidence="1" type="ORF">KKC1_24850</name>
</gene>
<keyword evidence="2" id="KW-1185">Reference proteome</keyword>
<sequence length="56" mass="6220">MEAQMFEKNTALIRIAYAPEKVTVEQIIYTLAKIGYPASIFKEEEVLPGNSSANSN</sequence>
<dbReference type="EMBL" id="BDGJ01000126">
    <property type="protein sequence ID" value="GAW93348.1"/>
    <property type="molecule type" value="Genomic_DNA"/>
</dbReference>
<evidence type="ECO:0000313" key="2">
    <source>
        <dbReference type="Proteomes" id="UP000197032"/>
    </source>
</evidence>
<dbReference type="AlphaFoldDB" id="A0A1Z5HVC6"/>
<dbReference type="Proteomes" id="UP000197032">
    <property type="component" value="Unassembled WGS sequence"/>
</dbReference>
<evidence type="ECO:0000313" key="1">
    <source>
        <dbReference type="EMBL" id="GAW93348.1"/>
    </source>
</evidence>
<protein>
    <submittedName>
        <fullName evidence="1">Uncharacterized protein</fullName>
    </submittedName>
</protein>